<keyword evidence="2" id="KW-1185">Reference proteome</keyword>
<reference evidence="2" key="1">
    <citation type="submission" date="2016-10" db="EMBL/GenBank/DDBJ databases">
        <authorList>
            <person name="Varghese N."/>
            <person name="Submissions S."/>
        </authorList>
    </citation>
    <scope>NUCLEOTIDE SEQUENCE [LARGE SCALE GENOMIC DNA]</scope>
    <source>
        <strain evidence="2">DSM 23439</strain>
    </source>
</reference>
<dbReference type="RefSeq" id="WP_090131376.1">
    <property type="nucleotide sequence ID" value="NZ_FOLY01000002.1"/>
</dbReference>
<proteinExistence type="predicted"/>
<evidence type="ECO:0000313" key="2">
    <source>
        <dbReference type="Proteomes" id="UP000199046"/>
    </source>
</evidence>
<organism evidence="1 2">
    <name type="scientific">Kushneria avicenniae</name>
    <dbReference type="NCBI Taxonomy" id="402385"/>
    <lineage>
        <taxon>Bacteria</taxon>
        <taxon>Pseudomonadati</taxon>
        <taxon>Pseudomonadota</taxon>
        <taxon>Gammaproteobacteria</taxon>
        <taxon>Oceanospirillales</taxon>
        <taxon>Halomonadaceae</taxon>
        <taxon>Kushneria</taxon>
    </lineage>
</organism>
<dbReference type="OrthoDB" id="9776898at2"/>
<sequence>MSLDIRDIGAMADIDAQQWNALAGVDYPFIRHEFLNALEMTGAVSSRTGWTPHHLTLWQDDRLVGAMPRYLKDHSWGEYVFDWQWADAWERAGGTYYPKQLSAIPFTPATGPRLLLSGDVDTDAALAAMAEHLESAGLQSWHLLFPEASLAQQWRRCWPELLQRSGMQYHWFDRDYGDFEGFLAAMTSKRRKEVRRERRRVAEQGLTMRRLTGREIDRSAIQHFYRCYQITYLEHGQRGYLDIEFFYRLVQDMPESLVLVQALDETSRPVAAALCLRGSTTLYGRYWGSEVETSCLHFEACYYQGIEHCLATGLSRFDPGTQGEHKIARGFEPTVTCSLHWLAHEGFRDAVADFLAREETVMDQMRLDAATMLPFRQAH</sequence>
<protein>
    <submittedName>
        <fullName evidence="1">Uncharacterized protein</fullName>
    </submittedName>
</protein>
<dbReference type="Proteomes" id="UP000199046">
    <property type="component" value="Unassembled WGS sequence"/>
</dbReference>
<dbReference type="Pfam" id="PF04339">
    <property type="entry name" value="FemAB_like"/>
    <property type="match status" value="1"/>
</dbReference>
<evidence type="ECO:0000313" key="1">
    <source>
        <dbReference type="EMBL" id="SFC31326.1"/>
    </source>
</evidence>
<accession>A0A1I1I590</accession>
<dbReference type="PANTHER" id="PTHR47017">
    <property type="entry name" value="ACYL-COA"/>
    <property type="match status" value="1"/>
</dbReference>
<dbReference type="AlphaFoldDB" id="A0A1I1I590"/>
<dbReference type="PANTHER" id="PTHR47017:SF1">
    <property type="entry name" value="ACYL-COA"/>
    <property type="match status" value="1"/>
</dbReference>
<name>A0A1I1I590_9GAMM</name>
<gene>
    <name evidence="1" type="ORF">SAMN05421848_1004</name>
</gene>
<dbReference type="EMBL" id="FOLY01000002">
    <property type="protein sequence ID" value="SFC31326.1"/>
    <property type="molecule type" value="Genomic_DNA"/>
</dbReference>
<dbReference type="SUPFAM" id="SSF55729">
    <property type="entry name" value="Acyl-CoA N-acyltransferases (Nat)"/>
    <property type="match status" value="1"/>
</dbReference>
<dbReference type="STRING" id="402385.SAMN05421848_1004"/>
<dbReference type="Gene3D" id="3.40.630.30">
    <property type="match status" value="1"/>
</dbReference>
<dbReference type="InterPro" id="IPR007434">
    <property type="entry name" value="FemAB-like"/>
</dbReference>
<dbReference type="InterPro" id="IPR016181">
    <property type="entry name" value="Acyl_CoA_acyltransferase"/>
</dbReference>